<dbReference type="GO" id="GO:0003677">
    <property type="term" value="F:DNA binding"/>
    <property type="evidence" value="ECO:0007669"/>
    <property type="project" value="UniProtKB-KW"/>
</dbReference>
<sequence length="72" mass="7998">MATYPTGKPTLDTYAAIVSTFSDFLTVAIHTILYERNIYPPTSFLSARKYNYPMPSPPSRLRCSSAPSPAPR</sequence>
<dbReference type="PROSITE" id="PS50815">
    <property type="entry name" value="HORMA"/>
    <property type="match status" value="1"/>
</dbReference>
<evidence type="ECO:0000256" key="1">
    <source>
        <dbReference type="ARBA" id="ARBA00010348"/>
    </source>
</evidence>
<comment type="similarity">
    <text evidence="1">Belongs to the MAD2 family.</text>
</comment>
<evidence type="ECO:0000259" key="2">
    <source>
        <dbReference type="PROSITE" id="PS50815"/>
    </source>
</evidence>
<dbReference type="InterPro" id="IPR045091">
    <property type="entry name" value="Mad2-like"/>
</dbReference>
<evidence type="ECO:0000313" key="4">
    <source>
        <dbReference type="Proteomes" id="UP000192927"/>
    </source>
</evidence>
<dbReference type="GO" id="GO:0016035">
    <property type="term" value="C:zeta DNA polymerase complex"/>
    <property type="evidence" value="ECO:0007669"/>
    <property type="project" value="TreeGrafter"/>
</dbReference>
<accession>A0A1W5DBI9</accession>
<organism evidence="3 4">
    <name type="scientific">Lasallia pustulata</name>
    <dbReference type="NCBI Taxonomy" id="136370"/>
    <lineage>
        <taxon>Eukaryota</taxon>
        <taxon>Fungi</taxon>
        <taxon>Dikarya</taxon>
        <taxon>Ascomycota</taxon>
        <taxon>Pezizomycotina</taxon>
        <taxon>Lecanoromycetes</taxon>
        <taxon>OSLEUM clade</taxon>
        <taxon>Umbilicariomycetidae</taxon>
        <taxon>Umbilicariales</taxon>
        <taxon>Umbilicariaceae</taxon>
        <taxon>Lasallia</taxon>
    </lineage>
</organism>
<evidence type="ECO:0000313" key="3">
    <source>
        <dbReference type="EMBL" id="SLM40239.1"/>
    </source>
</evidence>
<keyword evidence="3" id="KW-0238">DNA-binding</keyword>
<dbReference type="EMBL" id="FWEW01003658">
    <property type="protein sequence ID" value="SLM40239.1"/>
    <property type="molecule type" value="Genomic_DNA"/>
</dbReference>
<dbReference type="InterPro" id="IPR036570">
    <property type="entry name" value="HORMA_dom_sf"/>
</dbReference>
<proteinExistence type="inferred from homology"/>
<dbReference type="PANTHER" id="PTHR11842">
    <property type="entry name" value="MITOTIC SPINDLE ASSEMBLY CHECKPOINT PROTEIN MAD2"/>
    <property type="match status" value="1"/>
</dbReference>
<reference evidence="4" key="1">
    <citation type="submission" date="2017-03" db="EMBL/GenBank/DDBJ databases">
        <authorList>
            <person name="Sharma R."/>
            <person name="Thines M."/>
        </authorList>
    </citation>
    <scope>NUCLEOTIDE SEQUENCE [LARGE SCALE GENOMIC DNA]</scope>
</reference>
<dbReference type="Gene3D" id="3.30.900.10">
    <property type="entry name" value="HORMA domain"/>
    <property type="match status" value="1"/>
</dbReference>
<dbReference type="SUPFAM" id="SSF56019">
    <property type="entry name" value="The spindle assembly checkpoint protein mad2"/>
    <property type="match status" value="1"/>
</dbReference>
<dbReference type="AlphaFoldDB" id="A0A1W5DBI9"/>
<name>A0A1W5DBI9_9LECA</name>
<dbReference type="InterPro" id="IPR003511">
    <property type="entry name" value="HORMA_dom"/>
</dbReference>
<protein>
    <submittedName>
        <fullName evidence="3">DNA-binding HORMA</fullName>
    </submittedName>
</protein>
<keyword evidence="4" id="KW-1185">Reference proteome</keyword>
<dbReference type="PANTHER" id="PTHR11842:SF10">
    <property type="entry name" value="MITOTIC SPINDLE ASSEMBLY CHECKPOINT PROTEIN MAD2B"/>
    <property type="match status" value="1"/>
</dbReference>
<feature type="domain" description="HORMA" evidence="2">
    <location>
        <begin position="15"/>
        <end position="72"/>
    </location>
</feature>
<dbReference type="Proteomes" id="UP000192927">
    <property type="component" value="Unassembled WGS sequence"/>
</dbReference>